<dbReference type="InterPro" id="IPR052315">
    <property type="entry name" value="MORN4"/>
</dbReference>
<proteinExistence type="predicted"/>
<keyword evidence="3" id="KW-1185">Reference proteome</keyword>
<dbReference type="Proteomes" id="UP000193431">
    <property type="component" value="Chromosome"/>
</dbReference>
<dbReference type="GO" id="GO:0042995">
    <property type="term" value="C:cell projection"/>
    <property type="evidence" value="ECO:0007669"/>
    <property type="project" value="TreeGrafter"/>
</dbReference>
<dbReference type="EMBL" id="CP019344">
    <property type="protein sequence ID" value="ARN77539.1"/>
    <property type="molecule type" value="Genomic_DNA"/>
</dbReference>
<gene>
    <name evidence="2" type="ORF">BST97_05805</name>
</gene>
<dbReference type="RefSeq" id="WP_085766341.1">
    <property type="nucleotide sequence ID" value="NZ_CP019344.1"/>
</dbReference>
<keyword evidence="1" id="KW-0732">Signal</keyword>
<protein>
    <recommendedName>
        <fullName evidence="4">Type IV secretion protein Rhs</fullName>
    </recommendedName>
</protein>
<accession>A0A1W6MJ93</accession>
<name>A0A1W6MJ93_9FLAO</name>
<evidence type="ECO:0008006" key="4">
    <source>
        <dbReference type="Google" id="ProtNLM"/>
    </source>
</evidence>
<dbReference type="OrthoDB" id="1452958at2"/>
<dbReference type="SUPFAM" id="SSF82185">
    <property type="entry name" value="Histone H3 K4-specific methyltransferase SET7/9 N-terminal domain"/>
    <property type="match status" value="1"/>
</dbReference>
<dbReference type="PANTHER" id="PTHR46614">
    <property type="entry name" value="MORN REPEAT-CONTAINING PROTEIN 4"/>
    <property type="match status" value="1"/>
</dbReference>
<dbReference type="GO" id="GO:0048678">
    <property type="term" value="P:response to axon injury"/>
    <property type="evidence" value="ECO:0007669"/>
    <property type="project" value="TreeGrafter"/>
</dbReference>
<feature type="chain" id="PRO_5012099886" description="Type IV secretion protein Rhs" evidence="1">
    <location>
        <begin position="19"/>
        <end position="474"/>
    </location>
</feature>
<reference evidence="2 3" key="1">
    <citation type="submission" date="2016-11" db="EMBL/GenBank/DDBJ databases">
        <title>Trade-off between light-utilization and light-protection in marine flavobacteria.</title>
        <authorList>
            <person name="Kumagai Y."/>
        </authorList>
    </citation>
    <scope>NUCLEOTIDE SEQUENCE [LARGE SCALE GENOMIC DNA]</scope>
    <source>
        <strain evidence="2 3">JCM 13191</strain>
    </source>
</reference>
<sequence>MKRLFFLFLFGVVTMVSAQKKVDLKTFAPVNPQPYERALSLPAEDAGKVKAIDHFWQQGKLRYTIFYDDKGNVEKVFEPGVNKNYADQLKIFRNGKGLITEIRDVDRDGKEIQETYAYDDKGNLVSKTVFKSKPVRRGVYNMVADKETIYEYDEVGRVIKMGNNFYSYKIDGDELVMTSTSTYGGEMIKRYNDFGEQTFYEYSSQNSKPTAYSYEHIRDSKGRVTASRFMDNEFKDVKRYHYTDGTMSADPMNQIELQWSLDDQSLKWNGYTNDLGRSQGFYKDGKLEGPGQFQGYGVKQAGNFSKGLLNGPGFIKDLTQSEAYTVGHFKNGKLDGYGIKILDKIPVEAGIYKNGKLSKSYDLTTALNDYQICTTDACPDGFQQRKTPNYMTKSYAFYKDGKPQGVMVEVGMYDIAAAYFDKTGPIFYAGRNQNYYVLANYNSKGLNGLGYLAQGSNFQAGVFENNTLKEDMSK</sequence>
<evidence type="ECO:0000313" key="3">
    <source>
        <dbReference type="Proteomes" id="UP000193431"/>
    </source>
</evidence>
<evidence type="ECO:0000256" key="1">
    <source>
        <dbReference type="SAM" id="SignalP"/>
    </source>
</evidence>
<dbReference type="PANTHER" id="PTHR46614:SF1">
    <property type="entry name" value="MORN REPEAT-CONTAINING PROTEIN 4"/>
    <property type="match status" value="1"/>
</dbReference>
<dbReference type="AlphaFoldDB" id="A0A1W6MJ93"/>
<dbReference type="STRING" id="331648.BST97_05805"/>
<feature type="signal peptide" evidence="1">
    <location>
        <begin position="1"/>
        <end position="18"/>
    </location>
</feature>
<evidence type="ECO:0000313" key="2">
    <source>
        <dbReference type="EMBL" id="ARN77539.1"/>
    </source>
</evidence>
<organism evidence="2 3">
    <name type="scientific">Nonlabens spongiae</name>
    <dbReference type="NCBI Taxonomy" id="331648"/>
    <lineage>
        <taxon>Bacteria</taxon>
        <taxon>Pseudomonadati</taxon>
        <taxon>Bacteroidota</taxon>
        <taxon>Flavobacteriia</taxon>
        <taxon>Flavobacteriales</taxon>
        <taxon>Flavobacteriaceae</taxon>
        <taxon>Nonlabens</taxon>
    </lineage>
</organism>
<dbReference type="Gene3D" id="2.20.110.10">
    <property type="entry name" value="Histone H3 K4-specific methyltransferase SET7/9 N-terminal domain"/>
    <property type="match status" value="1"/>
</dbReference>